<dbReference type="Gene3D" id="3.30.530.20">
    <property type="match status" value="1"/>
</dbReference>
<sequence>MSWRGAVRRVDVTGAVRPAVAWERYADLDAWPTWAPQIRDVEADGRRLAVGRRGVVRARGGLRVRFVVTAVDERAMRWSWIARVGPLSLSLHHEVAPDPRGTRAGLVLEGPGPVVAAYAPLTRIALTRLVAP</sequence>
<dbReference type="STRING" id="546874.SAMN04488544_2644"/>
<dbReference type="EMBL" id="LT629799">
    <property type="protein sequence ID" value="SDU96244.1"/>
    <property type="molecule type" value="Genomic_DNA"/>
</dbReference>
<evidence type="ECO:0000313" key="1">
    <source>
        <dbReference type="EMBL" id="SDU96244.1"/>
    </source>
</evidence>
<dbReference type="InterPro" id="IPR023393">
    <property type="entry name" value="START-like_dom_sf"/>
</dbReference>
<dbReference type="OrthoDB" id="191189at2"/>
<dbReference type="SUPFAM" id="SSF55961">
    <property type="entry name" value="Bet v1-like"/>
    <property type="match status" value="1"/>
</dbReference>
<gene>
    <name evidence="1" type="ORF">SAMN04488544_2644</name>
</gene>
<protein>
    <submittedName>
        <fullName evidence="1">Polyketide cyclase / dehydrase and lipid transport</fullName>
    </submittedName>
</protein>
<keyword evidence="2" id="KW-1185">Reference proteome</keyword>
<dbReference type="InterPro" id="IPR019587">
    <property type="entry name" value="Polyketide_cyclase/dehydratase"/>
</dbReference>
<dbReference type="Pfam" id="PF10604">
    <property type="entry name" value="Polyketide_cyc2"/>
    <property type="match status" value="1"/>
</dbReference>
<evidence type="ECO:0000313" key="2">
    <source>
        <dbReference type="Proteomes" id="UP000198825"/>
    </source>
</evidence>
<accession>A0A1H2MT22</accession>
<reference evidence="2" key="1">
    <citation type="submission" date="2016-10" db="EMBL/GenBank/DDBJ databases">
        <authorList>
            <person name="Varghese N."/>
            <person name="Submissions S."/>
        </authorList>
    </citation>
    <scope>NUCLEOTIDE SEQUENCE [LARGE SCALE GENOMIC DNA]</scope>
    <source>
        <strain evidence="2">DSM 21743</strain>
    </source>
</reference>
<organism evidence="1 2">
    <name type="scientific">Microlunatus sagamiharensis</name>
    <dbReference type="NCBI Taxonomy" id="546874"/>
    <lineage>
        <taxon>Bacteria</taxon>
        <taxon>Bacillati</taxon>
        <taxon>Actinomycetota</taxon>
        <taxon>Actinomycetes</taxon>
        <taxon>Propionibacteriales</taxon>
        <taxon>Propionibacteriaceae</taxon>
        <taxon>Microlunatus</taxon>
    </lineage>
</organism>
<dbReference type="AlphaFoldDB" id="A0A1H2MT22"/>
<name>A0A1H2MT22_9ACTN</name>
<dbReference type="Proteomes" id="UP000198825">
    <property type="component" value="Chromosome I"/>
</dbReference>
<proteinExistence type="predicted"/>